<name>A0A1J6KHI2_NICAT</name>
<evidence type="ECO:0000313" key="1">
    <source>
        <dbReference type="EMBL" id="OIT18801.1"/>
    </source>
</evidence>
<organism evidence="1 2">
    <name type="scientific">Nicotiana attenuata</name>
    <name type="common">Coyote tobacco</name>
    <dbReference type="NCBI Taxonomy" id="49451"/>
    <lineage>
        <taxon>Eukaryota</taxon>
        <taxon>Viridiplantae</taxon>
        <taxon>Streptophyta</taxon>
        <taxon>Embryophyta</taxon>
        <taxon>Tracheophyta</taxon>
        <taxon>Spermatophyta</taxon>
        <taxon>Magnoliopsida</taxon>
        <taxon>eudicotyledons</taxon>
        <taxon>Gunneridae</taxon>
        <taxon>Pentapetalae</taxon>
        <taxon>asterids</taxon>
        <taxon>lamiids</taxon>
        <taxon>Solanales</taxon>
        <taxon>Solanaceae</taxon>
        <taxon>Nicotianoideae</taxon>
        <taxon>Nicotianeae</taxon>
        <taxon>Nicotiana</taxon>
    </lineage>
</organism>
<accession>A0A1J6KHI2</accession>
<dbReference type="STRING" id="49451.A0A1J6KHI2"/>
<gene>
    <name evidence="1" type="primary">RCOM_6</name>
    <name evidence="1" type="ORF">A4A49_43461</name>
</gene>
<dbReference type="Proteomes" id="UP000187609">
    <property type="component" value="Unassembled WGS sequence"/>
</dbReference>
<comment type="caution">
    <text evidence="1">The sequence shown here is derived from an EMBL/GenBank/DDBJ whole genome shotgun (WGS) entry which is preliminary data.</text>
</comment>
<dbReference type="AlphaFoldDB" id="A0A1J6KHI2"/>
<evidence type="ECO:0000313" key="2">
    <source>
        <dbReference type="Proteomes" id="UP000187609"/>
    </source>
</evidence>
<protein>
    <submittedName>
        <fullName evidence="1">Arginine biosynthesis bifunctional protein argj, chloroplastic</fullName>
    </submittedName>
</protein>
<keyword evidence="2" id="KW-1185">Reference proteome</keyword>
<reference evidence="1" key="1">
    <citation type="submission" date="2016-11" db="EMBL/GenBank/DDBJ databases">
        <title>The genome of Nicotiana attenuata.</title>
        <authorList>
            <person name="Xu S."/>
            <person name="Brockmoeller T."/>
            <person name="Gaquerel E."/>
            <person name="Navarro A."/>
            <person name="Kuhl H."/>
            <person name="Gase K."/>
            <person name="Ling Z."/>
            <person name="Zhou W."/>
            <person name="Kreitzer C."/>
            <person name="Stanke M."/>
            <person name="Tang H."/>
            <person name="Lyons E."/>
            <person name="Pandey P."/>
            <person name="Pandey S.P."/>
            <person name="Timmermann B."/>
            <person name="Baldwin I.T."/>
        </authorList>
    </citation>
    <scope>NUCLEOTIDE SEQUENCE [LARGE SCALE GENOMIC DNA]</scope>
    <source>
        <strain evidence="1">UT</strain>
    </source>
</reference>
<dbReference type="Gramene" id="OIT18801">
    <property type="protein sequence ID" value="OIT18801"/>
    <property type="gene ID" value="A4A49_43461"/>
</dbReference>
<proteinExistence type="predicted"/>
<sequence>MSLSVPHFISVRFSDLNGFKVQVRGLPKHLRRDFKVLAVTSMSKEASNYIPAAPIFLPEGPWQQVRDFYTSIQTSGYLILLYSGSFHSDTKLGVLYC</sequence>
<dbReference type="EMBL" id="MJEQ01017142">
    <property type="protein sequence ID" value="OIT18801.1"/>
    <property type="molecule type" value="Genomic_DNA"/>
</dbReference>